<name>A0A9P6FU02_9FUNG</name>
<feature type="non-terminal residue" evidence="3">
    <location>
        <position position="800"/>
    </location>
</feature>
<dbReference type="Pfam" id="PF03666">
    <property type="entry name" value="NPR3"/>
    <property type="match status" value="1"/>
</dbReference>
<comment type="subcellular location">
    <subcellularLocation>
        <location evidence="1">Vacuole membrane</location>
        <topology evidence="1">Peripheral membrane protein</topology>
    </subcellularLocation>
</comment>
<feature type="region of interest" description="Disordered" evidence="2">
    <location>
        <begin position="723"/>
        <end position="779"/>
    </location>
</feature>
<gene>
    <name evidence="3" type="primary">NPR3</name>
    <name evidence="3" type="ORF">BGW38_001661</name>
</gene>
<dbReference type="PANTHER" id="PTHR13153:SF5">
    <property type="entry name" value="GATOR COMPLEX PROTEIN NPRL3"/>
    <property type="match status" value="1"/>
</dbReference>
<dbReference type="GO" id="GO:0051321">
    <property type="term" value="P:meiotic cell cycle"/>
    <property type="evidence" value="ECO:0007669"/>
    <property type="project" value="UniProtKB-UniRule"/>
</dbReference>
<keyword evidence="1" id="KW-0469">Meiosis</keyword>
<feature type="compositionally biased region" description="Polar residues" evidence="2">
    <location>
        <begin position="659"/>
        <end position="673"/>
    </location>
</feature>
<feature type="region of interest" description="Disordered" evidence="2">
    <location>
        <begin position="657"/>
        <end position="688"/>
    </location>
</feature>
<dbReference type="PANTHER" id="PTHR13153">
    <property type="entry name" value="CGTHBA PROTEIN -14 GENE PROTEIN"/>
    <property type="match status" value="1"/>
</dbReference>
<keyword evidence="1" id="KW-0732">Signal</keyword>
<evidence type="ECO:0000313" key="3">
    <source>
        <dbReference type="EMBL" id="KAF9581357.1"/>
    </source>
</evidence>
<keyword evidence="4" id="KW-1185">Reference proteome</keyword>
<dbReference type="GO" id="GO:1904262">
    <property type="term" value="P:negative regulation of TORC1 signaling"/>
    <property type="evidence" value="ECO:0007669"/>
    <property type="project" value="TreeGrafter"/>
</dbReference>
<comment type="caution">
    <text evidence="3">The sequence shown here is derived from an EMBL/GenBank/DDBJ whole genome shotgun (WGS) entry which is preliminary data.</text>
</comment>
<protein>
    <recommendedName>
        <fullName evidence="1">Nitrogen permease regulator 3</fullName>
    </recommendedName>
    <alternativeName>
        <fullName evidence="1">Required for meiotic nuclear division protein 11</fullName>
    </alternativeName>
</protein>
<comment type="similarity">
    <text evidence="1">Belongs to the NPR3 family.</text>
</comment>
<dbReference type="GO" id="GO:0010508">
    <property type="term" value="P:positive regulation of autophagy"/>
    <property type="evidence" value="ECO:0007669"/>
    <property type="project" value="TreeGrafter"/>
</dbReference>
<dbReference type="EMBL" id="JAABOA010001536">
    <property type="protein sequence ID" value="KAF9581357.1"/>
    <property type="molecule type" value="Genomic_DNA"/>
</dbReference>
<dbReference type="AlphaFoldDB" id="A0A9P6FU02"/>
<feature type="compositionally biased region" description="Low complexity" evidence="2">
    <location>
        <begin position="728"/>
        <end position="748"/>
    </location>
</feature>
<feature type="compositionally biased region" description="Basic and acidic residues" evidence="2">
    <location>
        <begin position="167"/>
        <end position="182"/>
    </location>
</feature>
<feature type="compositionally biased region" description="Polar residues" evidence="2">
    <location>
        <begin position="202"/>
        <end position="212"/>
    </location>
</feature>
<dbReference type="OrthoDB" id="18648at2759"/>
<comment type="function">
    <text evidence="1">Mediates inactivation of the TORC1 complex in response to amino acid starvation. Required for meiotic nuclear division.</text>
</comment>
<sequence length="800" mass="88578">MDAIVGIIVVTNSSRGHHFVYKYPPESQRDALLGDLYRVKQAVKGNVDLNAEDFHMASKVLGYDPQFLANFLSPKLALCDKRFQLTVDDLTFVGHPVSLSRQEFRQRREYFKWKAARPRKMGVKRGWVTSESASFLEDSDTESDSCMEDSQDEADLERSILTGSSVKEIKETESRLGSRAQHEGLLTSRSLTDPSGWRQQRFRSQTCNSTPVSPACGDSPVSSDTLQTTSALHQGFGSSLASHPLSMPQTPTTGIQGAFSPPHLGIAPSIHINQNEAANRVTVSTSSPSVHVQQMSYFHIVFVLKPAELQRNTVADQVYVNIACKLTAALRYEELNNQYVSQEATKILSIREEATQTGLTLGQFHEQVQAASSLARSIKAIYECVIADRICHVVLNDSIDLSLQIPHLAPLPRANTYLSRVVQNCLPSDSPTGQTSNGLITGSQQVLMTPMATQYGGVGGLGYMMDDYEIGMAYEYENFPLLLPYHTLLLLEDPEEILKDIPLDASPTLVKLVQILVPYQCLEELQYILDCSMAQIYRLASHLIYWRKAKLIDQIRVSNVYVVAPQAGINKGLVTDFSSHFPTLSLPNVLHELSTPKAYKAHIPGAGKDKEVQTVYLEMLTYLLRKELVVQLHTYILIVVPEYIKIGCSAEEYEHMTNEESSGMLTPTMESPISHQGVTSGGQGSSVKSADFVHSSVMPPQAHHQHSQRQQLLQQTMPSQTYRYHNRSSTGPGAQGSATAGTSGMSTSLRSQMSMTMKPFGKRQDASSILPNPGQASDAERQWIQRMCENQPQSVAALFM</sequence>
<reference evidence="3" key="1">
    <citation type="journal article" date="2020" name="Fungal Divers.">
        <title>Resolving the Mortierellaceae phylogeny through synthesis of multi-gene phylogenetics and phylogenomics.</title>
        <authorList>
            <person name="Vandepol N."/>
            <person name="Liber J."/>
            <person name="Desiro A."/>
            <person name="Na H."/>
            <person name="Kennedy M."/>
            <person name="Barry K."/>
            <person name="Grigoriev I.V."/>
            <person name="Miller A.N."/>
            <person name="O'Donnell K."/>
            <person name="Stajich J.E."/>
            <person name="Bonito G."/>
        </authorList>
    </citation>
    <scope>NUCLEOTIDE SEQUENCE</scope>
    <source>
        <strain evidence="3">KOD1015</strain>
    </source>
</reference>
<evidence type="ECO:0000256" key="1">
    <source>
        <dbReference type="RuleBase" id="RU368069"/>
    </source>
</evidence>
<proteinExistence type="inferred from homology"/>
<organism evidence="3 4">
    <name type="scientific">Lunasporangiospora selenospora</name>
    <dbReference type="NCBI Taxonomy" id="979761"/>
    <lineage>
        <taxon>Eukaryota</taxon>
        <taxon>Fungi</taxon>
        <taxon>Fungi incertae sedis</taxon>
        <taxon>Mucoromycota</taxon>
        <taxon>Mortierellomycotina</taxon>
        <taxon>Mortierellomycetes</taxon>
        <taxon>Mortierellales</taxon>
        <taxon>Mortierellaceae</taxon>
        <taxon>Lunasporangiospora</taxon>
    </lineage>
</organism>
<dbReference type="Proteomes" id="UP000780801">
    <property type="component" value="Unassembled WGS sequence"/>
</dbReference>
<evidence type="ECO:0000313" key="4">
    <source>
        <dbReference type="Proteomes" id="UP000780801"/>
    </source>
</evidence>
<evidence type="ECO:0000256" key="2">
    <source>
        <dbReference type="SAM" id="MobiDB-lite"/>
    </source>
</evidence>
<accession>A0A9P6FU02</accession>
<dbReference type="GO" id="GO:1990130">
    <property type="term" value="C:GATOR1 complex"/>
    <property type="evidence" value="ECO:0007669"/>
    <property type="project" value="TreeGrafter"/>
</dbReference>
<dbReference type="GO" id="GO:0038202">
    <property type="term" value="P:TORC1 signaling"/>
    <property type="evidence" value="ECO:0007669"/>
    <property type="project" value="TreeGrafter"/>
</dbReference>
<dbReference type="GO" id="GO:0034198">
    <property type="term" value="P:cellular response to amino acid starvation"/>
    <property type="evidence" value="ECO:0007669"/>
    <property type="project" value="TreeGrafter"/>
</dbReference>
<dbReference type="InterPro" id="IPR005365">
    <property type="entry name" value="Npr3"/>
</dbReference>
<dbReference type="GO" id="GO:0005774">
    <property type="term" value="C:vacuolar membrane"/>
    <property type="evidence" value="ECO:0007669"/>
    <property type="project" value="UniProtKB-SubCell"/>
</dbReference>
<feature type="region of interest" description="Disordered" evidence="2">
    <location>
        <begin position="162"/>
        <end position="226"/>
    </location>
</feature>